<dbReference type="RefSeq" id="XP_004255543.1">
    <property type="nucleotide sequence ID" value="XM_004255495.1"/>
</dbReference>
<sequence>MDRNINATYDRPIIIRAALNSKVIFETKKGDPFVFNIFNSSNILVVGPFIVRSGTYYTVGARNSTNVTLSNFKIYNSTRWAILVSGLHILVSHNYAEDCVMLNSNCRSTSWTQCYATSAINSYVPILSQNITFLNNEITKSWGEGIDIILASNVLVKGNVITDVFPVQIYVDNSKNVVIEGNVLRDTHREFCSNHTEYHAIAIGNESWPPKLVSTVNITIKNNFIWGTRFGIAYWGTSASAYYSDVTISHNTFFNISSSALAFQNSCVVKGKSVNNQFKNNFIYSNYMWNAAIVNSSEASGWNISSNVYVTDYPKVQSDTWNGTDGNTHSIVFKKKDGNPFKFFQRGFFKNCTEDMYFQSNVETYCFVPNMNSSLYHKGVKVTYTNLENKNNEDFFNCVRSNLNPSIGFSEGNAMCFNSGAIYNKVGIIILSLVILL</sequence>
<evidence type="ECO:0000313" key="2">
    <source>
        <dbReference type="EMBL" id="ELP88772.1"/>
    </source>
</evidence>
<reference evidence="2 3" key="1">
    <citation type="submission" date="2012-10" db="EMBL/GenBank/DDBJ databases">
        <authorList>
            <person name="Zafar N."/>
            <person name="Inman J."/>
            <person name="Hall N."/>
            <person name="Lorenzi H."/>
            <person name="Caler E."/>
        </authorList>
    </citation>
    <scope>NUCLEOTIDE SEQUENCE [LARGE SCALE GENOMIC DNA]</scope>
    <source>
        <strain evidence="2 3">IP1</strain>
    </source>
</reference>
<dbReference type="OMA" id="LNICHFI"/>
<dbReference type="SUPFAM" id="SSF51126">
    <property type="entry name" value="Pectin lyase-like"/>
    <property type="match status" value="1"/>
</dbReference>
<dbReference type="InterPro" id="IPR039448">
    <property type="entry name" value="Beta_helix"/>
</dbReference>
<dbReference type="InterPro" id="IPR012334">
    <property type="entry name" value="Pectin_lyas_fold"/>
</dbReference>
<organism evidence="2 3">
    <name type="scientific">Entamoeba invadens IP1</name>
    <dbReference type="NCBI Taxonomy" id="370355"/>
    <lineage>
        <taxon>Eukaryota</taxon>
        <taxon>Amoebozoa</taxon>
        <taxon>Evosea</taxon>
        <taxon>Archamoebae</taxon>
        <taxon>Mastigamoebida</taxon>
        <taxon>Entamoebidae</taxon>
        <taxon>Entamoeba</taxon>
    </lineage>
</organism>
<dbReference type="InterPro" id="IPR011050">
    <property type="entry name" value="Pectin_lyase_fold/virulence"/>
</dbReference>
<dbReference type="Proteomes" id="UP000014680">
    <property type="component" value="Unassembled WGS sequence"/>
</dbReference>
<dbReference type="InterPro" id="IPR006626">
    <property type="entry name" value="PbH1"/>
</dbReference>
<dbReference type="AlphaFoldDB" id="A0A0A1U3J1"/>
<feature type="domain" description="Right handed beta helix" evidence="1">
    <location>
        <begin position="61"/>
        <end position="239"/>
    </location>
</feature>
<dbReference type="VEuPathDB" id="AmoebaDB:EIN_436420"/>
<dbReference type="Gene3D" id="2.160.20.10">
    <property type="entry name" value="Single-stranded right-handed beta-helix, Pectin lyase-like"/>
    <property type="match status" value="1"/>
</dbReference>
<accession>A0A0A1U3J1</accession>
<keyword evidence="3" id="KW-1185">Reference proteome</keyword>
<dbReference type="EMBL" id="KB206697">
    <property type="protein sequence ID" value="ELP88772.1"/>
    <property type="molecule type" value="Genomic_DNA"/>
</dbReference>
<dbReference type="Pfam" id="PF13229">
    <property type="entry name" value="Beta_helix"/>
    <property type="match status" value="1"/>
</dbReference>
<protein>
    <recommendedName>
        <fullName evidence="1">Right handed beta helix domain-containing protein</fullName>
    </recommendedName>
</protein>
<dbReference type="GeneID" id="14887785"/>
<gene>
    <name evidence="2" type="ORF">EIN_436420</name>
</gene>
<dbReference type="KEGG" id="eiv:EIN_436420"/>
<name>A0A0A1U3J1_ENTIV</name>
<evidence type="ECO:0000313" key="3">
    <source>
        <dbReference type="Proteomes" id="UP000014680"/>
    </source>
</evidence>
<dbReference type="SMART" id="SM00710">
    <property type="entry name" value="PbH1"/>
    <property type="match status" value="6"/>
</dbReference>
<evidence type="ECO:0000259" key="1">
    <source>
        <dbReference type="Pfam" id="PF13229"/>
    </source>
</evidence>
<proteinExistence type="predicted"/>